<evidence type="ECO:0000256" key="2">
    <source>
        <dbReference type="ARBA" id="ARBA00012369"/>
    </source>
</evidence>
<keyword evidence="4" id="KW-0472">Membrane</keyword>
<dbReference type="EMBL" id="VWRR01000014">
    <property type="protein sequence ID" value="KAF6001446.1"/>
    <property type="molecule type" value="Genomic_DNA"/>
</dbReference>
<keyword evidence="3" id="KW-0378">Hydrolase</keyword>
<dbReference type="GO" id="GO:0005737">
    <property type="term" value="C:cytoplasm"/>
    <property type="evidence" value="ECO:0007669"/>
    <property type="project" value="TreeGrafter"/>
</dbReference>
<dbReference type="SUPFAM" id="SSF56219">
    <property type="entry name" value="DNase I-like"/>
    <property type="match status" value="1"/>
</dbReference>
<dbReference type="Gene3D" id="3.60.10.10">
    <property type="entry name" value="Endonuclease/exonuclease/phosphatase"/>
    <property type="match status" value="1"/>
</dbReference>
<dbReference type="InterPro" id="IPR017766">
    <property type="entry name" value="Sphingomyelinase/PLipase_C"/>
</dbReference>
<feature type="transmembrane region" description="Helical" evidence="4">
    <location>
        <begin position="133"/>
        <end position="153"/>
    </location>
</feature>
<reference evidence="6 7" key="1">
    <citation type="journal article" date="2020" name="J. Phycol.">
        <title>Comparative genome analysis reveals Cyanidiococcus gen. nov., a new extremophilic red algal genus sister to Cyanidioschyzon (Cyanidioschyzonaceae, Rhodophyta).</title>
        <authorList>
            <person name="Liu S.-L."/>
            <person name="Chiang Y.-R."/>
            <person name="Yoon H.S."/>
            <person name="Fu H.-Y."/>
        </authorList>
    </citation>
    <scope>NUCLEOTIDE SEQUENCE [LARGE SCALE GENOMIC DNA]</scope>
    <source>
        <strain evidence="6 7">THAL066</strain>
    </source>
</reference>
<keyword evidence="4" id="KW-0812">Transmembrane</keyword>
<dbReference type="PANTHER" id="PTHR16320:SF1">
    <property type="entry name" value="SPHINGOMYELINASE DDB_G0288017"/>
    <property type="match status" value="1"/>
</dbReference>
<feature type="transmembrane region" description="Helical" evidence="4">
    <location>
        <begin position="39"/>
        <end position="60"/>
    </location>
</feature>
<dbReference type="GO" id="GO:0004767">
    <property type="term" value="F:sphingomyelin phosphodiesterase activity"/>
    <property type="evidence" value="ECO:0007669"/>
    <property type="project" value="UniProtKB-EC"/>
</dbReference>
<comment type="similarity">
    <text evidence="1">Belongs to the neutral sphingomyelinase family.</text>
</comment>
<protein>
    <recommendedName>
        <fullName evidence="2">sphingomyelin phosphodiesterase</fullName>
        <ecNumber evidence="2">3.1.4.12</ecNumber>
    </recommendedName>
</protein>
<name>A0A7J7IEC2_9RHOD</name>
<dbReference type="InterPro" id="IPR036691">
    <property type="entry name" value="Endo/exonu/phosph_ase_sf"/>
</dbReference>
<dbReference type="InterPro" id="IPR005135">
    <property type="entry name" value="Endo/exonuclease/phosphatase"/>
</dbReference>
<dbReference type="PANTHER" id="PTHR16320">
    <property type="entry name" value="SPHINGOMYELINASE FAMILY MEMBER"/>
    <property type="match status" value="1"/>
</dbReference>
<sequence length="526" mass="59839">METEHSRYETRICLALGLAVSRAIDSTHALWQKWFAHRQWWLLLAVCGVSEALFAMFYSIQQVRKATLLGVSVRKLFPSLMIALPVILLGCSYFIGGDSGDSSSTLLETGASYLLLTEHSPRRGALCLFRGKASTFFVFTGLSLVFLGALLAASNWHRRTREYVEIARQNVPRLFAESEIGDVCRRGLPVRVLSYNVCVRPPGVSGSNGDDLKDERLKLLLPELTQFDIICFQELFDSYSNRRAALGAALEHYGMRYHVYLPRRVLRLPPKFVDGGVSIFSRFPIVEWDYIHYEHVVYHTIDALVGKGVLYARIELPPYWPQNLRPKWNASSFPNNAVYTRELENQGRARYLHVFSTHMQAGDRPGYEPEEYHAEVRFCQAEEMRDFILRKVADDEGPILITGDFNINARVSPDDPRESKWYRELMDRLGRTAQNGTALRVCDLLSHAHGGIHPITDDGKCIDYLLFDPRHGAMVAYGDEDNAVRIYRYTVPQAARTRIFPEQDYSLSDHSAVLAMLRVPISLPSI</sequence>
<gene>
    <name evidence="6" type="ORF">F1559_001176</name>
</gene>
<evidence type="ECO:0000259" key="5">
    <source>
        <dbReference type="Pfam" id="PF03372"/>
    </source>
</evidence>
<dbReference type="AlphaFoldDB" id="A0A7J7IEC2"/>
<keyword evidence="4" id="KW-1133">Transmembrane helix</keyword>
<feature type="domain" description="Endonuclease/exonuclease/phosphatase" evidence="5">
    <location>
        <begin position="194"/>
        <end position="510"/>
    </location>
</feature>
<dbReference type="Proteomes" id="UP000530660">
    <property type="component" value="Unassembled WGS sequence"/>
</dbReference>
<dbReference type="CDD" id="cd09078">
    <property type="entry name" value="nSMase"/>
    <property type="match status" value="1"/>
</dbReference>
<evidence type="ECO:0000256" key="3">
    <source>
        <dbReference type="ARBA" id="ARBA00022801"/>
    </source>
</evidence>
<evidence type="ECO:0000313" key="6">
    <source>
        <dbReference type="EMBL" id="KAF6001446.1"/>
    </source>
</evidence>
<proteinExistence type="inferred from homology"/>
<dbReference type="OrthoDB" id="40902at2759"/>
<organism evidence="6 7">
    <name type="scientific">Cyanidiococcus yangmingshanensis</name>
    <dbReference type="NCBI Taxonomy" id="2690220"/>
    <lineage>
        <taxon>Eukaryota</taxon>
        <taxon>Rhodophyta</taxon>
        <taxon>Bangiophyceae</taxon>
        <taxon>Cyanidiales</taxon>
        <taxon>Cyanidiaceae</taxon>
        <taxon>Cyanidiococcus</taxon>
    </lineage>
</organism>
<dbReference type="GO" id="GO:0005576">
    <property type="term" value="C:extracellular region"/>
    <property type="evidence" value="ECO:0007669"/>
    <property type="project" value="InterPro"/>
</dbReference>
<accession>A0A7J7IEC2</accession>
<comment type="caution">
    <text evidence="6">The sequence shown here is derived from an EMBL/GenBank/DDBJ whole genome shotgun (WGS) entry which is preliminary data.</text>
</comment>
<evidence type="ECO:0000256" key="1">
    <source>
        <dbReference type="ARBA" id="ARBA00006335"/>
    </source>
</evidence>
<keyword evidence="7" id="KW-1185">Reference proteome</keyword>
<dbReference type="InterPro" id="IPR038772">
    <property type="entry name" value="Sph/SMPD2-like"/>
</dbReference>
<dbReference type="Pfam" id="PF03372">
    <property type="entry name" value="Exo_endo_phos"/>
    <property type="match status" value="1"/>
</dbReference>
<evidence type="ECO:0000256" key="4">
    <source>
        <dbReference type="SAM" id="Phobius"/>
    </source>
</evidence>
<evidence type="ECO:0000313" key="7">
    <source>
        <dbReference type="Proteomes" id="UP000530660"/>
    </source>
</evidence>
<dbReference type="EC" id="3.1.4.12" evidence="2"/>
<feature type="transmembrane region" description="Helical" evidence="4">
    <location>
        <begin position="76"/>
        <end position="96"/>
    </location>
</feature>